<name>H5XL81_9PSEU</name>
<organism evidence="2 3">
    <name type="scientific">Saccharomonospora cyanea NA-134</name>
    <dbReference type="NCBI Taxonomy" id="882082"/>
    <lineage>
        <taxon>Bacteria</taxon>
        <taxon>Bacillati</taxon>
        <taxon>Actinomycetota</taxon>
        <taxon>Actinomycetes</taxon>
        <taxon>Pseudonocardiales</taxon>
        <taxon>Pseudonocardiaceae</taxon>
        <taxon>Saccharomonospora</taxon>
    </lineage>
</organism>
<accession>H5XL81</accession>
<feature type="transmembrane region" description="Helical" evidence="1">
    <location>
        <begin position="180"/>
        <end position="200"/>
    </location>
</feature>
<keyword evidence="1" id="KW-1133">Transmembrane helix</keyword>
<feature type="transmembrane region" description="Helical" evidence="1">
    <location>
        <begin position="76"/>
        <end position="93"/>
    </location>
</feature>
<reference evidence="2 3" key="1">
    <citation type="submission" date="2011-11" db="EMBL/GenBank/DDBJ databases">
        <title>The Noncontiguous Finished sequence of Saccharomonospora cyanea NA-134.</title>
        <authorList>
            <consortium name="US DOE Joint Genome Institute"/>
            <person name="Lucas S."/>
            <person name="Han J."/>
            <person name="Lapidus A."/>
            <person name="Cheng J.-F."/>
            <person name="Goodwin L."/>
            <person name="Pitluck S."/>
            <person name="Peters L."/>
            <person name="Ovchinnikova G."/>
            <person name="Lu M."/>
            <person name="Detter J.C."/>
            <person name="Han C."/>
            <person name="Tapia R."/>
            <person name="Land M."/>
            <person name="Hauser L."/>
            <person name="Kyrpides N."/>
            <person name="Ivanova N."/>
            <person name="Pagani I."/>
            <person name="Brambilla E.-M."/>
            <person name="Klenk H.-P."/>
            <person name="Woyke T."/>
        </authorList>
    </citation>
    <scope>NUCLEOTIDE SEQUENCE [LARGE SCALE GENOMIC DNA]</scope>
    <source>
        <strain evidence="2 3">NA-134</strain>
    </source>
</reference>
<protein>
    <submittedName>
        <fullName evidence="2">Uncharacterized protein</fullName>
    </submittedName>
</protein>
<dbReference type="EMBL" id="CM001440">
    <property type="protein sequence ID" value="EHR63589.1"/>
    <property type="molecule type" value="Genomic_DNA"/>
</dbReference>
<dbReference type="Proteomes" id="UP000002791">
    <property type="component" value="Chromosome"/>
</dbReference>
<keyword evidence="3" id="KW-1185">Reference proteome</keyword>
<evidence type="ECO:0000313" key="3">
    <source>
        <dbReference type="Proteomes" id="UP000002791"/>
    </source>
</evidence>
<gene>
    <name evidence="2" type="ORF">SaccyDRAFT_4784</name>
</gene>
<feature type="transmembrane region" description="Helical" evidence="1">
    <location>
        <begin position="150"/>
        <end position="168"/>
    </location>
</feature>
<feature type="transmembrane region" description="Helical" evidence="1">
    <location>
        <begin position="105"/>
        <end position="130"/>
    </location>
</feature>
<evidence type="ECO:0000256" key="1">
    <source>
        <dbReference type="SAM" id="Phobius"/>
    </source>
</evidence>
<evidence type="ECO:0000313" key="2">
    <source>
        <dbReference type="EMBL" id="EHR63589.1"/>
    </source>
</evidence>
<keyword evidence="1" id="KW-0812">Transmembrane</keyword>
<feature type="transmembrane region" description="Helical" evidence="1">
    <location>
        <begin position="318"/>
        <end position="337"/>
    </location>
</feature>
<proteinExistence type="predicted"/>
<feature type="transmembrane region" description="Helical" evidence="1">
    <location>
        <begin position="41"/>
        <end position="61"/>
    </location>
</feature>
<keyword evidence="1" id="KW-0472">Membrane</keyword>
<dbReference type="eggNOG" id="ENOG502Z9D4">
    <property type="taxonomic scope" value="Bacteria"/>
</dbReference>
<feature type="transmembrane region" description="Helical" evidence="1">
    <location>
        <begin position="284"/>
        <end position="306"/>
    </location>
</feature>
<feature type="transmembrane region" description="Helical" evidence="1">
    <location>
        <begin position="251"/>
        <end position="272"/>
    </location>
</feature>
<sequence>MWTVSGASRLDRVHFSTHPGVSSVTVLSKPVAAVHRWHKPLLVHSALMGALVVVSLIGLLVDPRTLGGESVWVKPLKFGLSFGGYGLTLAWLLSKLVRGRGAGWWFGTVFAVSGVLDVGVITAAAASGTFSHYNTGDDALNTVVQTTFEYFVPLLFLANVAIGIVVLLQRAGDRGVRTALATGLPIASAGMLVVFLLFGYTARTERTDVNSAHESVQLKGSHSIGADVSGGGGMPITGWNLAGGDIRVPHFIGLHGIHVLLLLAVGLSVLAARRAWLRDDRVRARLVGIAAAGYTGLFAVTTWQALRGQSVVDPDAATLAALFVVLAGTGAAAVAVARRAIGTTAAAPPQR</sequence>
<dbReference type="HOGENOM" id="CLU_076890_0_0_11"/>
<dbReference type="STRING" id="882082.SaccyDRAFT_4784"/>
<dbReference type="AlphaFoldDB" id="H5XL81"/>